<evidence type="ECO:0000313" key="2">
    <source>
        <dbReference type="Proteomes" id="UP000218334"/>
    </source>
</evidence>
<gene>
    <name evidence="1" type="ORF">ARMSODRAFT_1088582</name>
</gene>
<evidence type="ECO:0000313" key="1">
    <source>
        <dbReference type="EMBL" id="PBK63542.1"/>
    </source>
</evidence>
<protein>
    <submittedName>
        <fullName evidence="1">Uncharacterized protein</fullName>
    </submittedName>
</protein>
<keyword evidence="2" id="KW-1185">Reference proteome</keyword>
<sequence length="142" mass="15930">MGNMVAKTLVFTRAEYLEGTMNPLFWKGWWASYYKNPLVLADLKRRQSSRDYTLRLRGYDETGQANIPVLGQQSYTGKQPAITSSLANTPCADLGVDEILKNLNATLGTSYTLEKPSNLEPALKSFIERNEDFGMAYAHILS</sequence>
<organism evidence="1 2">
    <name type="scientific">Armillaria solidipes</name>
    <dbReference type="NCBI Taxonomy" id="1076256"/>
    <lineage>
        <taxon>Eukaryota</taxon>
        <taxon>Fungi</taxon>
        <taxon>Dikarya</taxon>
        <taxon>Basidiomycota</taxon>
        <taxon>Agaricomycotina</taxon>
        <taxon>Agaricomycetes</taxon>
        <taxon>Agaricomycetidae</taxon>
        <taxon>Agaricales</taxon>
        <taxon>Marasmiineae</taxon>
        <taxon>Physalacriaceae</taxon>
        <taxon>Armillaria</taxon>
    </lineage>
</organism>
<reference evidence="2" key="1">
    <citation type="journal article" date="2017" name="Nat. Ecol. Evol.">
        <title>Genome expansion and lineage-specific genetic innovations in the forest pathogenic fungi Armillaria.</title>
        <authorList>
            <person name="Sipos G."/>
            <person name="Prasanna A.N."/>
            <person name="Walter M.C."/>
            <person name="O'Connor E."/>
            <person name="Balint B."/>
            <person name="Krizsan K."/>
            <person name="Kiss B."/>
            <person name="Hess J."/>
            <person name="Varga T."/>
            <person name="Slot J."/>
            <person name="Riley R."/>
            <person name="Boka B."/>
            <person name="Rigling D."/>
            <person name="Barry K."/>
            <person name="Lee J."/>
            <person name="Mihaltcheva S."/>
            <person name="LaButti K."/>
            <person name="Lipzen A."/>
            <person name="Waldron R."/>
            <person name="Moloney N.M."/>
            <person name="Sperisen C."/>
            <person name="Kredics L."/>
            <person name="Vagvoelgyi C."/>
            <person name="Patrignani A."/>
            <person name="Fitzpatrick D."/>
            <person name="Nagy I."/>
            <person name="Doyle S."/>
            <person name="Anderson J.B."/>
            <person name="Grigoriev I.V."/>
            <person name="Gueldener U."/>
            <person name="Muensterkoetter M."/>
            <person name="Nagy L.G."/>
        </authorList>
    </citation>
    <scope>NUCLEOTIDE SEQUENCE [LARGE SCALE GENOMIC DNA]</scope>
    <source>
        <strain evidence="2">28-4</strain>
    </source>
</reference>
<dbReference type="Proteomes" id="UP000218334">
    <property type="component" value="Unassembled WGS sequence"/>
</dbReference>
<proteinExistence type="predicted"/>
<accession>A0A2H3B949</accession>
<dbReference type="AlphaFoldDB" id="A0A2H3B949"/>
<name>A0A2H3B949_9AGAR</name>
<dbReference type="EMBL" id="KZ293458">
    <property type="protein sequence ID" value="PBK63542.1"/>
    <property type="molecule type" value="Genomic_DNA"/>
</dbReference>